<dbReference type="OrthoDB" id="9442170at2759"/>
<gene>
    <name evidence="4" type="ORF">GDO78_019458</name>
</gene>
<dbReference type="PANTHER" id="PTHR31545">
    <property type="entry name" value="SEEDY PROTEIN A/C FAMILY MEMBER"/>
    <property type="match status" value="1"/>
</dbReference>
<dbReference type="InterPro" id="IPR052316">
    <property type="entry name" value="Speedy-Ringo_regulator"/>
</dbReference>
<reference evidence="4" key="1">
    <citation type="thesis" date="2020" institute="ProQuest LLC" country="789 East Eisenhower Parkway, Ann Arbor, MI, USA">
        <title>Comparative Genomics and Chromosome Evolution.</title>
        <authorList>
            <person name="Mudd A.B."/>
        </authorList>
    </citation>
    <scope>NUCLEOTIDE SEQUENCE</scope>
    <source>
        <strain evidence="4">HN-11 Male</strain>
        <tissue evidence="4">Kidney and liver</tissue>
    </source>
</reference>
<dbReference type="PANTHER" id="PTHR31545:SF2">
    <property type="entry name" value="SPEEDY PROTEIN C"/>
    <property type="match status" value="1"/>
</dbReference>
<comment type="caution">
    <text evidence="4">The sequence shown here is derived from an EMBL/GenBank/DDBJ whole genome shotgun (WGS) entry which is preliminary data.</text>
</comment>
<sequence>IMDGVVRFLRMLFRRDDRGRKRKRDPSPCEEDTRKRRRLDPAQQQEEMAAFFRVLEDGHHWKFLASDSCMMISDKYLLAMVIIYFRRAGLRTEEYRNNFFPALFLANQMEEEFCFRWEIFPWALGHTWMENKQELFKQRNQLLLRMGFRTWVDRTTCDLVMAEAPSHWAWTRERQSHHSSAPHIFRRVTGGFTISGPQFSRPTCSLCKIVCQNPSMMKVFQAQGDVYNDLDVSGDQ</sequence>
<comment type="similarity">
    <text evidence="1">Belongs to the Speedy/Ringo family.</text>
</comment>
<dbReference type="Pfam" id="PF11357">
    <property type="entry name" value="Spy1"/>
    <property type="match status" value="1"/>
</dbReference>
<keyword evidence="5" id="KW-1185">Reference proteome</keyword>
<dbReference type="Proteomes" id="UP000770717">
    <property type="component" value="Unassembled WGS sequence"/>
</dbReference>
<evidence type="ECO:0000256" key="1">
    <source>
        <dbReference type="ARBA" id="ARBA00010932"/>
    </source>
</evidence>
<evidence type="ECO:0000313" key="5">
    <source>
        <dbReference type="Proteomes" id="UP000770717"/>
    </source>
</evidence>
<name>A0A8J6E8Z6_ELECQ</name>
<evidence type="ECO:0000256" key="3">
    <source>
        <dbReference type="SAM" id="MobiDB-lite"/>
    </source>
</evidence>
<organism evidence="4 5">
    <name type="scientific">Eleutherodactylus coqui</name>
    <name type="common">Puerto Rican coqui</name>
    <dbReference type="NCBI Taxonomy" id="57060"/>
    <lineage>
        <taxon>Eukaryota</taxon>
        <taxon>Metazoa</taxon>
        <taxon>Chordata</taxon>
        <taxon>Craniata</taxon>
        <taxon>Vertebrata</taxon>
        <taxon>Euteleostomi</taxon>
        <taxon>Amphibia</taxon>
        <taxon>Batrachia</taxon>
        <taxon>Anura</taxon>
        <taxon>Neobatrachia</taxon>
        <taxon>Hyloidea</taxon>
        <taxon>Eleutherodactylidae</taxon>
        <taxon>Eleutherodactylinae</taxon>
        <taxon>Eleutherodactylus</taxon>
        <taxon>Eleutherodactylus</taxon>
    </lineage>
</organism>
<evidence type="ECO:0000256" key="2">
    <source>
        <dbReference type="ARBA" id="ARBA00023306"/>
    </source>
</evidence>
<evidence type="ECO:0000313" key="4">
    <source>
        <dbReference type="EMBL" id="KAG9464739.1"/>
    </source>
</evidence>
<proteinExistence type="inferred from homology"/>
<feature type="region of interest" description="Disordered" evidence="3">
    <location>
        <begin position="19"/>
        <end position="43"/>
    </location>
</feature>
<protein>
    <submittedName>
        <fullName evidence="4">Uncharacterized protein</fullName>
    </submittedName>
</protein>
<keyword evidence="2" id="KW-0131">Cell cycle</keyword>
<dbReference type="AlphaFoldDB" id="A0A8J6E8Z6"/>
<dbReference type="EMBL" id="WNTK01003972">
    <property type="protein sequence ID" value="KAG9464739.1"/>
    <property type="molecule type" value="Genomic_DNA"/>
</dbReference>
<dbReference type="InterPro" id="IPR020984">
    <property type="entry name" value="Speedy"/>
</dbReference>
<dbReference type="GO" id="GO:0019901">
    <property type="term" value="F:protein kinase binding"/>
    <property type="evidence" value="ECO:0007669"/>
    <property type="project" value="InterPro"/>
</dbReference>
<feature type="compositionally biased region" description="Basic and acidic residues" evidence="3">
    <location>
        <begin position="19"/>
        <end position="34"/>
    </location>
</feature>
<accession>A0A8J6E8Z6</accession>
<feature type="non-terminal residue" evidence="4">
    <location>
        <position position="236"/>
    </location>
</feature>